<sequence length="121" mass="13570">MVELGPAFLALFQPRRHNRLALEISRAVRKVALWLPPLCSPINRKVLCIAGLSGDKNKNPDQGLSRHSTMPRSDRLVSPLIVSRVPTMQVASQNQNPSRRSPPNTFVVRQPSQRNQFEPLA</sequence>
<feature type="compositionally biased region" description="Polar residues" evidence="1">
    <location>
        <begin position="89"/>
        <end position="104"/>
    </location>
</feature>
<dbReference type="VEuPathDB" id="FungiDB:CIHG_07578"/>
<evidence type="ECO:0000256" key="1">
    <source>
        <dbReference type="SAM" id="MobiDB-lite"/>
    </source>
</evidence>
<reference evidence="3" key="1">
    <citation type="journal article" date="2010" name="Genome Res.">
        <title>Population genomic sequencing of Coccidioides fungi reveals recent hybridization and transposon control.</title>
        <authorList>
            <person name="Neafsey D.E."/>
            <person name="Barker B.M."/>
            <person name="Sharpton T.J."/>
            <person name="Stajich J.E."/>
            <person name="Park D.J."/>
            <person name="Whiston E."/>
            <person name="Hung C.-Y."/>
            <person name="McMahan C."/>
            <person name="White J."/>
            <person name="Sykes S."/>
            <person name="Heiman D."/>
            <person name="Young S."/>
            <person name="Zeng Q."/>
            <person name="Abouelleil A."/>
            <person name="Aftuck L."/>
            <person name="Bessette D."/>
            <person name="Brown A."/>
            <person name="FitzGerald M."/>
            <person name="Lui A."/>
            <person name="Macdonald J.P."/>
            <person name="Priest M."/>
            <person name="Orbach M.J."/>
            <person name="Galgiani J.N."/>
            <person name="Kirkland T.N."/>
            <person name="Cole G.T."/>
            <person name="Birren B.W."/>
            <person name="Henn M.R."/>
            <person name="Taylor J.W."/>
            <person name="Rounsley S.D."/>
        </authorList>
    </citation>
    <scope>NUCLEOTIDE SEQUENCE [LARGE SCALE GENOMIC DNA]</scope>
    <source>
        <strain evidence="3">H538.4</strain>
    </source>
</reference>
<gene>
    <name evidence="2" type="ORF">CIHG_07578</name>
</gene>
<feature type="compositionally biased region" description="Polar residues" evidence="1">
    <location>
        <begin position="110"/>
        <end position="121"/>
    </location>
</feature>
<feature type="region of interest" description="Disordered" evidence="1">
    <location>
        <begin position="86"/>
        <end position="121"/>
    </location>
</feature>
<dbReference type="EMBL" id="DS017016">
    <property type="protein sequence ID" value="KMU89896.1"/>
    <property type="molecule type" value="Genomic_DNA"/>
</dbReference>
<name>A0A0J8RZ61_COCIT</name>
<organism evidence="2 3">
    <name type="scientific">Coccidioides immitis H538.4</name>
    <dbReference type="NCBI Taxonomy" id="396776"/>
    <lineage>
        <taxon>Eukaryota</taxon>
        <taxon>Fungi</taxon>
        <taxon>Dikarya</taxon>
        <taxon>Ascomycota</taxon>
        <taxon>Pezizomycotina</taxon>
        <taxon>Eurotiomycetes</taxon>
        <taxon>Eurotiomycetidae</taxon>
        <taxon>Onygenales</taxon>
        <taxon>Onygenaceae</taxon>
        <taxon>Coccidioides</taxon>
    </lineage>
</organism>
<evidence type="ECO:0000313" key="2">
    <source>
        <dbReference type="EMBL" id="KMU89896.1"/>
    </source>
</evidence>
<evidence type="ECO:0000313" key="3">
    <source>
        <dbReference type="Proteomes" id="UP000054563"/>
    </source>
</evidence>
<dbReference type="Proteomes" id="UP000054563">
    <property type="component" value="Unassembled WGS sequence"/>
</dbReference>
<protein>
    <submittedName>
        <fullName evidence="2">Uncharacterized protein</fullName>
    </submittedName>
</protein>
<dbReference type="AlphaFoldDB" id="A0A0J8RZ61"/>
<accession>A0A0J8RZ61</accession>
<proteinExistence type="predicted"/>